<evidence type="ECO:0000313" key="1">
    <source>
        <dbReference type="EMBL" id="SIO02329.1"/>
    </source>
</evidence>
<accession>A0A1N6G460</accession>
<reference evidence="1 2" key="1">
    <citation type="submission" date="2016-11" db="EMBL/GenBank/DDBJ databases">
        <authorList>
            <person name="Jaros S."/>
            <person name="Januszkiewicz K."/>
            <person name="Wedrychowicz H."/>
        </authorList>
    </citation>
    <scope>NUCLEOTIDE SEQUENCE [LARGE SCALE GENOMIC DNA]</scope>
    <source>
        <strain evidence="1 2">GAS95</strain>
    </source>
</reference>
<organism evidence="1 2">
    <name type="scientific">Paraburkholderia phenazinium</name>
    <dbReference type="NCBI Taxonomy" id="60549"/>
    <lineage>
        <taxon>Bacteria</taxon>
        <taxon>Pseudomonadati</taxon>
        <taxon>Pseudomonadota</taxon>
        <taxon>Betaproteobacteria</taxon>
        <taxon>Burkholderiales</taxon>
        <taxon>Burkholderiaceae</taxon>
        <taxon>Paraburkholderia</taxon>
    </lineage>
</organism>
<gene>
    <name evidence="1" type="ORF">SAMN05444165_0553</name>
</gene>
<dbReference type="Proteomes" id="UP000185151">
    <property type="component" value="Unassembled WGS sequence"/>
</dbReference>
<protein>
    <submittedName>
        <fullName evidence="1">Uncharacterized protein</fullName>
    </submittedName>
</protein>
<sequence length="336" mass="37946">MPKCDNPRCPTCYPNWKEEEAAAKKRAEDDKQDCINCWRSLQKKAEAIASADNPISRNRRINAAYAQLWLSDRRFQWAGLAAFASKQVGCGLLNAAELVNKSNRERDAYQQWERQSSPLERMAPYGSPRMPIPDQANGAGAEQVYQMLAKGNTSLFLDIWPLHMFYKEFGLQRFKRCLPERQLLEGSVVWPIARSVPFGLTRPQVVQGFEAIDAGNISKSVELLAWHEQMSILQPAMYDDPTFALLMRANQFAWALNIPTGSAREIQLTLANQCTVTGANAIYERFSKQPLANLADGSQRMAFVLRAAQRFNDLLHDPIQRHFVENSLFLIAHGGG</sequence>
<dbReference type="InterPro" id="IPR019658">
    <property type="entry name" value="DUF2515"/>
</dbReference>
<evidence type="ECO:0000313" key="2">
    <source>
        <dbReference type="Proteomes" id="UP000185151"/>
    </source>
</evidence>
<name>A0A1N6G460_9BURK</name>
<dbReference type="AlphaFoldDB" id="A0A1N6G460"/>
<dbReference type="RefSeq" id="WP_074294127.1">
    <property type="nucleotide sequence ID" value="NZ_FSRU01000001.1"/>
</dbReference>
<dbReference type="Pfam" id="PF10720">
    <property type="entry name" value="DUF2515"/>
    <property type="match status" value="1"/>
</dbReference>
<proteinExistence type="predicted"/>
<dbReference type="EMBL" id="FSRU01000001">
    <property type="protein sequence ID" value="SIO02329.1"/>
    <property type="molecule type" value="Genomic_DNA"/>
</dbReference>
<keyword evidence="2" id="KW-1185">Reference proteome</keyword>
<dbReference type="OrthoDB" id="143720at2"/>